<dbReference type="Proteomes" id="UP000247922">
    <property type="component" value="Unassembled WGS sequence"/>
</dbReference>
<sequence>MNNEELVQQIAEVIDNKRGRDILALDMRELTTVADYYLITDASNERQVQAIAREIKDQAEKLGITVNRLEGFDKARWILVDLGDIICHIFHQEERSYYNLERLWGDAPLVDLNLSEE</sequence>
<gene>
    <name evidence="5" type="primary">rsfS</name>
    <name evidence="6" type="ORF">DES38_10428</name>
</gene>
<comment type="subcellular location">
    <subcellularLocation>
        <location evidence="5">Cytoplasm</location>
    </subcellularLocation>
</comment>
<accession>A0A2V3WBY3</accession>
<dbReference type="RefSeq" id="WP_110250906.1">
    <property type="nucleotide sequence ID" value="NZ_QJJR01000004.1"/>
</dbReference>
<dbReference type="GO" id="GO:0090071">
    <property type="term" value="P:negative regulation of ribosome biogenesis"/>
    <property type="evidence" value="ECO:0007669"/>
    <property type="project" value="UniProtKB-UniRule"/>
</dbReference>
<dbReference type="GO" id="GO:0005737">
    <property type="term" value="C:cytoplasm"/>
    <property type="evidence" value="ECO:0007669"/>
    <property type="project" value="UniProtKB-SubCell"/>
</dbReference>
<dbReference type="GO" id="GO:0042256">
    <property type="term" value="P:cytosolic ribosome assembly"/>
    <property type="evidence" value="ECO:0007669"/>
    <property type="project" value="UniProtKB-UniRule"/>
</dbReference>
<dbReference type="FunFam" id="3.30.460.10:FF:000015">
    <property type="entry name" value="Ribosomal silencing factor RsfS"/>
    <property type="match status" value="1"/>
</dbReference>
<comment type="caution">
    <text evidence="6">The sequence shown here is derived from an EMBL/GenBank/DDBJ whole genome shotgun (WGS) entry which is preliminary data.</text>
</comment>
<keyword evidence="4 5" id="KW-0810">Translation regulation</keyword>
<comment type="subunit">
    <text evidence="5">Interacts with ribosomal protein uL14 (rplN).</text>
</comment>
<keyword evidence="7" id="KW-1185">Reference proteome</keyword>
<name>A0A2V3WBY3_9BACI</name>
<organism evidence="6 7">
    <name type="scientific">Streptohalobacillus salinus</name>
    <dbReference type="NCBI Taxonomy" id="621096"/>
    <lineage>
        <taxon>Bacteria</taxon>
        <taxon>Bacillati</taxon>
        <taxon>Bacillota</taxon>
        <taxon>Bacilli</taxon>
        <taxon>Bacillales</taxon>
        <taxon>Bacillaceae</taxon>
        <taxon>Streptohalobacillus</taxon>
    </lineage>
</organism>
<evidence type="ECO:0000313" key="6">
    <source>
        <dbReference type="EMBL" id="PXW91602.1"/>
    </source>
</evidence>
<evidence type="ECO:0000256" key="3">
    <source>
        <dbReference type="ARBA" id="ARBA00022491"/>
    </source>
</evidence>
<evidence type="ECO:0000256" key="4">
    <source>
        <dbReference type="ARBA" id="ARBA00022845"/>
    </source>
</evidence>
<comment type="similarity">
    <text evidence="1 5">Belongs to the Iojap/RsfS family.</text>
</comment>
<dbReference type="InterPro" id="IPR043519">
    <property type="entry name" value="NT_sf"/>
</dbReference>
<dbReference type="EMBL" id="QJJR01000004">
    <property type="protein sequence ID" value="PXW91602.1"/>
    <property type="molecule type" value="Genomic_DNA"/>
</dbReference>
<protein>
    <recommendedName>
        <fullName evidence="5">Ribosomal silencing factor RsfS</fullName>
    </recommendedName>
</protein>
<dbReference type="InterPro" id="IPR004394">
    <property type="entry name" value="Iojap/RsfS/C7orf30"/>
</dbReference>
<dbReference type="GO" id="GO:0017148">
    <property type="term" value="P:negative regulation of translation"/>
    <property type="evidence" value="ECO:0007669"/>
    <property type="project" value="UniProtKB-UniRule"/>
</dbReference>
<dbReference type="NCBIfam" id="TIGR00090">
    <property type="entry name" value="rsfS_iojap_ybeB"/>
    <property type="match status" value="1"/>
</dbReference>
<proteinExistence type="inferred from homology"/>
<dbReference type="PANTHER" id="PTHR21043">
    <property type="entry name" value="IOJAP SUPERFAMILY ORTHOLOG"/>
    <property type="match status" value="1"/>
</dbReference>
<evidence type="ECO:0000256" key="5">
    <source>
        <dbReference type="HAMAP-Rule" id="MF_01477"/>
    </source>
</evidence>
<dbReference type="OrthoDB" id="9793681at2"/>
<comment type="function">
    <text evidence="5">Functions as a ribosomal silencing factor. Interacts with ribosomal protein uL14 (rplN), blocking formation of intersubunit bridge B8. Prevents association of the 30S and 50S ribosomal subunits and the formation of functional ribosomes, thus repressing translation.</text>
</comment>
<dbReference type="PANTHER" id="PTHR21043:SF0">
    <property type="entry name" value="MITOCHONDRIAL ASSEMBLY OF RIBOSOMAL LARGE SUBUNIT PROTEIN 1"/>
    <property type="match status" value="1"/>
</dbReference>
<keyword evidence="3 5" id="KW-0678">Repressor</keyword>
<dbReference type="Gene3D" id="3.30.460.10">
    <property type="entry name" value="Beta Polymerase, domain 2"/>
    <property type="match status" value="1"/>
</dbReference>
<evidence type="ECO:0000313" key="7">
    <source>
        <dbReference type="Proteomes" id="UP000247922"/>
    </source>
</evidence>
<dbReference type="SUPFAM" id="SSF81301">
    <property type="entry name" value="Nucleotidyltransferase"/>
    <property type="match status" value="1"/>
</dbReference>
<dbReference type="AlphaFoldDB" id="A0A2V3WBY3"/>
<evidence type="ECO:0000256" key="1">
    <source>
        <dbReference type="ARBA" id="ARBA00010574"/>
    </source>
</evidence>
<reference evidence="6 7" key="1">
    <citation type="submission" date="2018-05" db="EMBL/GenBank/DDBJ databases">
        <title>Genomic Encyclopedia of Type Strains, Phase IV (KMG-IV): sequencing the most valuable type-strain genomes for metagenomic binning, comparative biology and taxonomic classification.</title>
        <authorList>
            <person name="Goeker M."/>
        </authorList>
    </citation>
    <scope>NUCLEOTIDE SEQUENCE [LARGE SCALE GENOMIC DNA]</scope>
    <source>
        <strain evidence="6 7">DSM 22440</strain>
    </source>
</reference>
<dbReference type="GO" id="GO:0043023">
    <property type="term" value="F:ribosomal large subunit binding"/>
    <property type="evidence" value="ECO:0007669"/>
    <property type="project" value="TreeGrafter"/>
</dbReference>
<dbReference type="HAMAP" id="MF_01477">
    <property type="entry name" value="Iojap_RsfS"/>
    <property type="match status" value="1"/>
</dbReference>
<dbReference type="Pfam" id="PF02410">
    <property type="entry name" value="RsfS"/>
    <property type="match status" value="1"/>
</dbReference>
<evidence type="ECO:0000256" key="2">
    <source>
        <dbReference type="ARBA" id="ARBA00022490"/>
    </source>
</evidence>
<keyword evidence="2 5" id="KW-0963">Cytoplasm</keyword>